<comment type="caution">
    <text evidence="2">The sequence shown here is derived from an EMBL/GenBank/DDBJ whole genome shotgun (WGS) entry which is preliminary data.</text>
</comment>
<feature type="region of interest" description="Disordered" evidence="1">
    <location>
        <begin position="1"/>
        <end position="75"/>
    </location>
</feature>
<feature type="compositionally biased region" description="Polar residues" evidence="1">
    <location>
        <begin position="112"/>
        <end position="123"/>
    </location>
</feature>
<feature type="compositionally biased region" description="Basic and acidic residues" evidence="1">
    <location>
        <begin position="1"/>
        <end position="11"/>
    </location>
</feature>
<evidence type="ECO:0000313" key="3">
    <source>
        <dbReference type="Proteomes" id="UP001148786"/>
    </source>
</evidence>
<accession>A0A9W8JNS0</accession>
<dbReference type="Proteomes" id="UP001148786">
    <property type="component" value="Unassembled WGS sequence"/>
</dbReference>
<dbReference type="OrthoDB" id="5382203at2759"/>
<keyword evidence="3" id="KW-1185">Reference proteome</keyword>
<protein>
    <submittedName>
        <fullName evidence="2">Uncharacterized protein</fullName>
    </submittedName>
</protein>
<feature type="compositionally biased region" description="Polar residues" evidence="1">
    <location>
        <begin position="170"/>
        <end position="182"/>
    </location>
</feature>
<dbReference type="AlphaFoldDB" id="A0A9W8JNS0"/>
<gene>
    <name evidence="2" type="ORF">NLJ89_g11671</name>
</gene>
<evidence type="ECO:0000256" key="1">
    <source>
        <dbReference type="SAM" id="MobiDB-lite"/>
    </source>
</evidence>
<reference evidence="2" key="1">
    <citation type="submission" date="2022-07" db="EMBL/GenBank/DDBJ databases">
        <title>Genome Sequence of Agrocybe chaxingu.</title>
        <authorList>
            <person name="Buettner E."/>
        </authorList>
    </citation>
    <scope>NUCLEOTIDE SEQUENCE</scope>
    <source>
        <strain evidence="2">MP-N11</strain>
    </source>
</reference>
<proteinExistence type="predicted"/>
<sequence length="461" mass="49405">MVQGRDYRLPKVPDNNGFPQRTRVRQRNRESLDLDDVMNGSDDDQESLPPPRGNQTVRSPPSTPRRAAPHAVSASTRELMDFLAEGPPEPKLSKSGKELVDFLAEGPPDYGTSVQSLETTKSKGTGRLQRMISKLNLGNGEKTKAVPDSPKTPHTKQAPSVYAPVRPVITSKTSQGTLSSLANRPIPPPAEEERTPAAPVRPKDALCCGDLFDGARVSFFPTAADADATPKFVPGLMLEEAIPRGGDRGRGQGYLGGSMRRRLDGKSRWRSVEARAAGARWGVGVEEVLPTPAATVVVGTVALFPACIPSLLVLLPAPLPELSRLRSASTLFLSSPSKSKSRSKLGALLLPSFPNPWVPALALALTLSKLLLVAPPACALPPQLPRTGRLVLSLPPLLSLSNITHTACPTRNPPTPTRIPRRSRRARCGMYRASRPDGRARPARGGGGDDTIRIAFIVVDP</sequence>
<dbReference type="EMBL" id="JANKHO010002885">
    <property type="protein sequence ID" value="KAJ3487865.1"/>
    <property type="molecule type" value="Genomic_DNA"/>
</dbReference>
<feature type="compositionally biased region" description="Acidic residues" evidence="1">
    <location>
        <begin position="33"/>
        <end position="46"/>
    </location>
</feature>
<organism evidence="2 3">
    <name type="scientific">Agrocybe chaxingu</name>
    <dbReference type="NCBI Taxonomy" id="84603"/>
    <lineage>
        <taxon>Eukaryota</taxon>
        <taxon>Fungi</taxon>
        <taxon>Dikarya</taxon>
        <taxon>Basidiomycota</taxon>
        <taxon>Agaricomycotina</taxon>
        <taxon>Agaricomycetes</taxon>
        <taxon>Agaricomycetidae</taxon>
        <taxon>Agaricales</taxon>
        <taxon>Agaricineae</taxon>
        <taxon>Strophariaceae</taxon>
        <taxon>Agrocybe</taxon>
    </lineage>
</organism>
<evidence type="ECO:0000313" key="2">
    <source>
        <dbReference type="EMBL" id="KAJ3487865.1"/>
    </source>
</evidence>
<feature type="region of interest" description="Disordered" evidence="1">
    <location>
        <begin position="106"/>
        <end position="201"/>
    </location>
</feature>
<name>A0A9W8JNS0_9AGAR</name>